<dbReference type="EMBL" id="BPLR01006648">
    <property type="protein sequence ID" value="GIY11437.1"/>
    <property type="molecule type" value="Genomic_DNA"/>
</dbReference>
<evidence type="ECO:0000313" key="2">
    <source>
        <dbReference type="Proteomes" id="UP001054945"/>
    </source>
</evidence>
<sequence>MCIGFLSEEFVIRQKKPNRNLPCLRLRCPQETNVPYNTFVALKEDNSKSDYFENLIKSSQKKYAKQVIKRKTGSFQRKFKASLIKSLAQNRYLHTKHRKRKLSREENCLNTCAIKTVVYATLLNVQFVLCRESKKSNNAEEIVWTCFILPA</sequence>
<comment type="caution">
    <text evidence="1">The sequence shown here is derived from an EMBL/GenBank/DDBJ whole genome shotgun (WGS) entry which is preliminary data.</text>
</comment>
<dbReference type="AlphaFoldDB" id="A0AAV4QQC7"/>
<evidence type="ECO:0000313" key="1">
    <source>
        <dbReference type="EMBL" id="GIY11437.1"/>
    </source>
</evidence>
<proteinExistence type="predicted"/>
<gene>
    <name evidence="1" type="ORF">CEXT_191691</name>
</gene>
<reference evidence="1 2" key="1">
    <citation type="submission" date="2021-06" db="EMBL/GenBank/DDBJ databases">
        <title>Caerostris extrusa draft genome.</title>
        <authorList>
            <person name="Kono N."/>
            <person name="Arakawa K."/>
        </authorList>
    </citation>
    <scope>NUCLEOTIDE SEQUENCE [LARGE SCALE GENOMIC DNA]</scope>
</reference>
<organism evidence="1 2">
    <name type="scientific">Caerostris extrusa</name>
    <name type="common">Bark spider</name>
    <name type="synonym">Caerostris bankana</name>
    <dbReference type="NCBI Taxonomy" id="172846"/>
    <lineage>
        <taxon>Eukaryota</taxon>
        <taxon>Metazoa</taxon>
        <taxon>Ecdysozoa</taxon>
        <taxon>Arthropoda</taxon>
        <taxon>Chelicerata</taxon>
        <taxon>Arachnida</taxon>
        <taxon>Araneae</taxon>
        <taxon>Araneomorphae</taxon>
        <taxon>Entelegynae</taxon>
        <taxon>Araneoidea</taxon>
        <taxon>Araneidae</taxon>
        <taxon>Caerostris</taxon>
    </lineage>
</organism>
<keyword evidence="2" id="KW-1185">Reference proteome</keyword>
<dbReference type="Proteomes" id="UP001054945">
    <property type="component" value="Unassembled WGS sequence"/>
</dbReference>
<accession>A0AAV4QQC7</accession>
<name>A0AAV4QQC7_CAEEX</name>
<protein>
    <submittedName>
        <fullName evidence="1">Uncharacterized protein</fullName>
    </submittedName>
</protein>